<dbReference type="InterPro" id="IPR025406">
    <property type="entry name" value="DUF4132"/>
</dbReference>
<dbReference type="Proteomes" id="UP001171902">
    <property type="component" value="Unassembled WGS sequence"/>
</dbReference>
<gene>
    <name evidence="3" type="ORF">QWI33_06110</name>
</gene>
<evidence type="ECO:0000256" key="1">
    <source>
        <dbReference type="SAM" id="MobiDB-lite"/>
    </source>
</evidence>
<reference evidence="3" key="1">
    <citation type="submission" date="2023-06" db="EMBL/GenBank/DDBJ databases">
        <title>Gycomyces niveus sp.nov., a novel actinomycete isolated from soil in Shouguang.</title>
        <authorList>
            <person name="Yang X."/>
            <person name="Zhao J."/>
        </authorList>
    </citation>
    <scope>NUCLEOTIDE SEQUENCE</scope>
    <source>
        <strain evidence="3">NEAU C2</strain>
    </source>
</reference>
<dbReference type="EMBL" id="JAUEMJ010000002">
    <property type="protein sequence ID" value="MDN3239289.1"/>
    <property type="molecule type" value="Genomic_DNA"/>
</dbReference>
<organism evidence="3 4">
    <name type="scientific">Glycomyces tritici</name>
    <dbReference type="NCBI Taxonomy" id="2665176"/>
    <lineage>
        <taxon>Bacteria</taxon>
        <taxon>Bacillati</taxon>
        <taxon>Actinomycetota</taxon>
        <taxon>Actinomycetes</taxon>
        <taxon>Glycomycetales</taxon>
        <taxon>Glycomycetaceae</taxon>
        <taxon>Glycomyces</taxon>
    </lineage>
</organism>
<evidence type="ECO:0000259" key="2">
    <source>
        <dbReference type="Pfam" id="PF13569"/>
    </source>
</evidence>
<feature type="region of interest" description="Disordered" evidence="1">
    <location>
        <begin position="1"/>
        <end position="25"/>
    </location>
</feature>
<comment type="caution">
    <text evidence="3">The sequence shown here is derived from an EMBL/GenBank/DDBJ whole genome shotgun (WGS) entry which is preliminary data.</text>
</comment>
<proteinExistence type="predicted"/>
<feature type="domain" description="DUF4132" evidence="2">
    <location>
        <begin position="443"/>
        <end position="618"/>
    </location>
</feature>
<protein>
    <submittedName>
        <fullName evidence="3">DUF4132 domain-containing protein</fullName>
    </submittedName>
</protein>
<feature type="region of interest" description="Disordered" evidence="1">
    <location>
        <begin position="40"/>
        <end position="61"/>
    </location>
</feature>
<name>A0ABT7YKX3_9ACTN</name>
<accession>A0ABT7YKX3</accession>
<evidence type="ECO:0000313" key="4">
    <source>
        <dbReference type="Proteomes" id="UP001171902"/>
    </source>
</evidence>
<keyword evidence="4" id="KW-1185">Reference proteome</keyword>
<dbReference type="RefSeq" id="WP_289955939.1">
    <property type="nucleotide sequence ID" value="NZ_JAUEMJ010000002.1"/>
</dbReference>
<feature type="compositionally biased region" description="Basic and acidic residues" evidence="1">
    <location>
        <begin position="1"/>
        <end position="14"/>
    </location>
</feature>
<evidence type="ECO:0000313" key="3">
    <source>
        <dbReference type="EMBL" id="MDN3239289.1"/>
    </source>
</evidence>
<dbReference type="Pfam" id="PF13569">
    <property type="entry name" value="DUF4132"/>
    <property type="match status" value="1"/>
</dbReference>
<sequence length="728" mass="79567">MTDHLAPQDKRLEATDESPPSGLPVAALADLPKVLVAPPWAEPRRSRPPGEIPGLQVPAPQLVGRPGEFERAMALEPDAVEWDPETYWDDSVGERIYSYRPEWKFEEGLLSQLARGGPRFADRAVRHIKKSPWAGRVLLAIRSTPAAATAAHWCLRLDAGRGPGLDWFDRHGLHAVPLLIPEAFGPKAYQRTTARGALRLLAWRYGPKAVIRRAETHGPEAVAGVTAVLADHLDRPLLSNPTAGSIHAQDLLPRVLTADRAAVLPPSAVSHLIAVLSQWSPRTPYPAADAVAEACDAASLARFSLAMAQRYRFTPWTVGQLARFGGPEAAVLIEAQVKKSGARNLAQTGLALETLAAFPAETAFPALYRLSRGRLHDSVRELAAAHAAAVADRSGSEVEPLADRGTPTLGLDDPGRLTLDFGPRAFHIRTDDRLNLRVADADGKIRSRLPRPGVRDDAETAAASLVRFRALAKDLAAEREFQSDRLKDAMLTSRIWRPEEFAHLLAHPVLAALARGLIWIGETATGPQAFRLAEDGSFADVNDKPLELVEDARVRLAHPVLLDADVALWTEVFADYEILQPFDQLVRPALALTPEEAHTGVLERFSGATATFGALSEVLEWKSLHWTGDSDSQWAGGRTYLFDRELPLEALNDASREVVQNAHLLAEIDPSPDYREPDPEGRHRILWVWFSPTKNRRRGAPTLRGDALDPVLVAEILAGLGRATGIHH</sequence>